<dbReference type="Proteomes" id="UP001279734">
    <property type="component" value="Unassembled WGS sequence"/>
</dbReference>
<feature type="compositionally biased region" description="Basic and acidic residues" evidence="1">
    <location>
        <begin position="20"/>
        <end position="32"/>
    </location>
</feature>
<reference evidence="2" key="1">
    <citation type="submission" date="2023-05" db="EMBL/GenBank/DDBJ databases">
        <title>Nepenthes gracilis genome sequencing.</title>
        <authorList>
            <person name="Fukushima K."/>
        </authorList>
    </citation>
    <scope>NUCLEOTIDE SEQUENCE</scope>
    <source>
        <strain evidence="2">SING2019-196</strain>
    </source>
</reference>
<evidence type="ECO:0000313" key="2">
    <source>
        <dbReference type="EMBL" id="GMH28915.1"/>
    </source>
</evidence>
<accession>A0AAD3TG13</accession>
<protein>
    <submittedName>
        <fullName evidence="2">Uncharacterized protein</fullName>
    </submittedName>
</protein>
<sequence length="138" mass="15558">MLLEIRASKSEETSNFCPDGRFRPPLRNEDGRLTMSPIQDERSKTPTRRGEEKVGEGKDGSTNGREILPRKSKGDSTAQEQKIENPGSRENNRALGNNHGFSRIHCLAKLRGLNITPRRTEIPDFPSSRLSKLFNGRQ</sequence>
<feature type="region of interest" description="Disordered" evidence="1">
    <location>
        <begin position="1"/>
        <end position="98"/>
    </location>
</feature>
<feature type="compositionally biased region" description="Basic and acidic residues" evidence="1">
    <location>
        <begin position="1"/>
        <end position="12"/>
    </location>
</feature>
<evidence type="ECO:0000313" key="3">
    <source>
        <dbReference type="Proteomes" id="UP001279734"/>
    </source>
</evidence>
<dbReference type="EMBL" id="BSYO01000035">
    <property type="protein sequence ID" value="GMH28915.1"/>
    <property type="molecule type" value="Genomic_DNA"/>
</dbReference>
<name>A0AAD3TG13_NEPGR</name>
<feature type="compositionally biased region" description="Basic and acidic residues" evidence="1">
    <location>
        <begin position="39"/>
        <end position="59"/>
    </location>
</feature>
<organism evidence="2 3">
    <name type="scientific">Nepenthes gracilis</name>
    <name type="common">Slender pitcher plant</name>
    <dbReference type="NCBI Taxonomy" id="150966"/>
    <lineage>
        <taxon>Eukaryota</taxon>
        <taxon>Viridiplantae</taxon>
        <taxon>Streptophyta</taxon>
        <taxon>Embryophyta</taxon>
        <taxon>Tracheophyta</taxon>
        <taxon>Spermatophyta</taxon>
        <taxon>Magnoliopsida</taxon>
        <taxon>eudicotyledons</taxon>
        <taxon>Gunneridae</taxon>
        <taxon>Pentapetalae</taxon>
        <taxon>Caryophyllales</taxon>
        <taxon>Nepenthaceae</taxon>
        <taxon>Nepenthes</taxon>
    </lineage>
</organism>
<proteinExistence type="predicted"/>
<comment type="caution">
    <text evidence="2">The sequence shown here is derived from an EMBL/GenBank/DDBJ whole genome shotgun (WGS) entry which is preliminary data.</text>
</comment>
<gene>
    <name evidence="2" type="ORF">Nepgr_030758</name>
</gene>
<evidence type="ECO:0000256" key="1">
    <source>
        <dbReference type="SAM" id="MobiDB-lite"/>
    </source>
</evidence>
<keyword evidence="3" id="KW-1185">Reference proteome</keyword>
<dbReference type="AlphaFoldDB" id="A0AAD3TG13"/>